<evidence type="ECO:0000313" key="7">
    <source>
        <dbReference type="Proteomes" id="UP000231632"/>
    </source>
</evidence>
<evidence type="ECO:0000256" key="4">
    <source>
        <dbReference type="HAMAP-Rule" id="MF_00279"/>
    </source>
</evidence>
<dbReference type="EC" id="2.6.99.2" evidence="4 5"/>
<evidence type="ECO:0000256" key="3">
    <source>
        <dbReference type="ARBA" id="ARBA00023096"/>
    </source>
</evidence>
<accession>A0A1L8CNT2</accession>
<evidence type="ECO:0000313" key="6">
    <source>
        <dbReference type="EMBL" id="GAV20582.1"/>
    </source>
</evidence>
<organism evidence="6 7">
    <name type="scientific">Mariprofundus micogutta</name>
    <dbReference type="NCBI Taxonomy" id="1921010"/>
    <lineage>
        <taxon>Bacteria</taxon>
        <taxon>Pseudomonadati</taxon>
        <taxon>Pseudomonadota</taxon>
        <taxon>Candidatius Mariprofundia</taxon>
        <taxon>Mariprofundales</taxon>
        <taxon>Mariprofundaceae</taxon>
        <taxon>Mariprofundus</taxon>
    </lineage>
</organism>
<feature type="site" description="Transition state stabilizer" evidence="4">
    <location>
        <position position="151"/>
    </location>
</feature>
<dbReference type="PANTHER" id="PTHR30456:SF0">
    <property type="entry name" value="PYRIDOXINE 5'-PHOSPHATE SYNTHASE"/>
    <property type="match status" value="1"/>
</dbReference>
<feature type="binding site" evidence="4">
    <location>
        <position position="18"/>
    </location>
    <ligand>
        <name>3-amino-2-oxopropyl phosphate</name>
        <dbReference type="ChEBI" id="CHEBI:57279"/>
    </ligand>
</feature>
<feature type="active site" description="Proton donor" evidence="4">
    <location>
        <position position="190"/>
    </location>
</feature>
<evidence type="ECO:0000256" key="2">
    <source>
        <dbReference type="ARBA" id="ARBA00022679"/>
    </source>
</evidence>
<feature type="binding site" evidence="4">
    <location>
        <position position="191"/>
    </location>
    <ligand>
        <name>3-amino-2-oxopropyl phosphate</name>
        <dbReference type="ChEBI" id="CHEBI:57279"/>
    </ligand>
</feature>
<keyword evidence="3 4" id="KW-0664">Pyridoxine biosynthesis</keyword>
<evidence type="ECO:0000256" key="5">
    <source>
        <dbReference type="NCBIfam" id="TIGR00559"/>
    </source>
</evidence>
<sequence length="237" mass="25425">MINLGVNIDHIATIRQARGTAYPDPLDAVPVCMAGGADSITAHLREDRRHIQDHDIERLAAIPGLHLNMEMGVTDEMVAICERLKPAACCLVPEKREELTTEGGLDVVAHKQRLAAAVERLSAAGVRVSMFIDPIAEQIRASRDIGAAVVELHTGHYANYQGSEQEKELAALTDGAKLASDIGLIVHAGHGLTVENTPAICALPEVEELNIGHAIVADAIFKGLQQAVSDFRAVMLR</sequence>
<name>A0A1L8CNT2_9PROT</name>
<feature type="binding site" evidence="4">
    <location>
        <position position="45"/>
    </location>
    <ligand>
        <name>1-deoxy-D-xylulose 5-phosphate</name>
        <dbReference type="ChEBI" id="CHEBI:57792"/>
    </ligand>
</feature>
<dbReference type="NCBIfam" id="NF003625">
    <property type="entry name" value="PRK05265.1-3"/>
    <property type="match status" value="1"/>
</dbReference>
<dbReference type="InterPro" id="IPR036130">
    <property type="entry name" value="Pyridoxine-5'_phos_synth"/>
</dbReference>
<dbReference type="UniPathway" id="UPA00244">
    <property type="reaction ID" value="UER00313"/>
</dbReference>
<dbReference type="InterPro" id="IPR013785">
    <property type="entry name" value="Aldolase_TIM"/>
</dbReference>
<dbReference type="CDD" id="cd00003">
    <property type="entry name" value="PNPsynthase"/>
    <property type="match status" value="1"/>
</dbReference>
<proteinExistence type="inferred from homology"/>
<dbReference type="NCBIfam" id="NF003627">
    <property type="entry name" value="PRK05265.1-5"/>
    <property type="match status" value="1"/>
</dbReference>
<dbReference type="EMBL" id="BDFD01000012">
    <property type="protein sequence ID" value="GAV20582.1"/>
    <property type="molecule type" value="Genomic_DNA"/>
</dbReference>
<dbReference type="NCBIfam" id="TIGR00559">
    <property type="entry name" value="pdxJ"/>
    <property type="match status" value="1"/>
</dbReference>
<comment type="similarity">
    <text evidence="4">Belongs to the PNP synthase family.</text>
</comment>
<dbReference type="Gene3D" id="3.20.20.70">
    <property type="entry name" value="Aldolase class I"/>
    <property type="match status" value="1"/>
</dbReference>
<dbReference type="AlphaFoldDB" id="A0A1L8CNT2"/>
<feature type="active site" description="Proton acceptor" evidence="4">
    <location>
        <position position="43"/>
    </location>
</feature>
<keyword evidence="1 4" id="KW-0963">Cytoplasm</keyword>
<dbReference type="HAMAP" id="MF_00279">
    <property type="entry name" value="PdxJ"/>
    <property type="match status" value="1"/>
</dbReference>
<comment type="pathway">
    <text evidence="4">Cofactor biosynthesis; pyridoxine 5'-phosphate biosynthesis; pyridoxine 5'-phosphate from D-erythrose 4-phosphate: step 5/5.</text>
</comment>
<feature type="binding site" evidence="4">
    <location>
        <begin position="212"/>
        <end position="213"/>
    </location>
    <ligand>
        <name>3-amino-2-oxopropyl phosphate</name>
        <dbReference type="ChEBI" id="CHEBI:57279"/>
    </ligand>
</feature>
<dbReference type="GO" id="GO:0005829">
    <property type="term" value="C:cytosol"/>
    <property type="evidence" value="ECO:0007669"/>
    <property type="project" value="TreeGrafter"/>
</dbReference>
<feature type="binding site" evidence="4">
    <location>
        <position position="50"/>
    </location>
    <ligand>
        <name>1-deoxy-D-xylulose 5-phosphate</name>
        <dbReference type="ChEBI" id="CHEBI:57792"/>
    </ligand>
</feature>
<protein>
    <recommendedName>
        <fullName evidence="4 5">Pyridoxine 5'-phosphate synthase</fullName>
        <shortName evidence="4">PNP synthase</shortName>
        <ecNumber evidence="4 5">2.6.99.2</ecNumber>
    </recommendedName>
</protein>
<comment type="catalytic activity">
    <reaction evidence="4">
        <text>3-amino-2-oxopropyl phosphate + 1-deoxy-D-xylulose 5-phosphate = pyridoxine 5'-phosphate + phosphate + 2 H2O + H(+)</text>
        <dbReference type="Rhea" id="RHEA:15265"/>
        <dbReference type="ChEBI" id="CHEBI:15377"/>
        <dbReference type="ChEBI" id="CHEBI:15378"/>
        <dbReference type="ChEBI" id="CHEBI:43474"/>
        <dbReference type="ChEBI" id="CHEBI:57279"/>
        <dbReference type="ChEBI" id="CHEBI:57792"/>
        <dbReference type="ChEBI" id="CHEBI:58589"/>
        <dbReference type="EC" id="2.6.99.2"/>
    </reaction>
</comment>
<feature type="active site" description="Proton acceptor" evidence="4">
    <location>
        <position position="70"/>
    </location>
</feature>
<dbReference type="Pfam" id="PF03740">
    <property type="entry name" value="PdxJ"/>
    <property type="match status" value="1"/>
</dbReference>
<comment type="function">
    <text evidence="4">Catalyzes the complicated ring closure reaction between the two acyclic compounds 1-deoxy-D-xylulose-5-phosphate (DXP) and 3-amino-2-oxopropyl phosphate (1-amino-acetone-3-phosphate or AAP) to form pyridoxine 5'-phosphate (PNP) and inorganic phosphate.</text>
</comment>
<feature type="binding site" evidence="4">
    <location>
        <begin position="9"/>
        <end position="10"/>
    </location>
    <ligand>
        <name>1-deoxy-D-xylulose 5-phosphate</name>
        <dbReference type="ChEBI" id="CHEBI:57792"/>
    </ligand>
</feature>
<dbReference type="InterPro" id="IPR004569">
    <property type="entry name" value="PyrdxlP_synth_PdxJ"/>
</dbReference>
<comment type="subunit">
    <text evidence="4">Homooctamer; tetramer of dimers.</text>
</comment>
<dbReference type="GO" id="GO:0033856">
    <property type="term" value="F:pyridoxine 5'-phosphate synthase activity"/>
    <property type="evidence" value="ECO:0007669"/>
    <property type="project" value="UniProtKB-UniRule"/>
</dbReference>
<dbReference type="STRING" id="1921010.MMIC_P1551"/>
<feature type="binding site" evidence="4">
    <location>
        <position position="7"/>
    </location>
    <ligand>
        <name>3-amino-2-oxopropyl phosphate</name>
        <dbReference type="ChEBI" id="CHEBI:57279"/>
    </ligand>
</feature>
<comment type="subcellular location">
    <subcellularLocation>
        <location evidence="4">Cytoplasm</location>
    </subcellularLocation>
</comment>
<dbReference type="PANTHER" id="PTHR30456">
    <property type="entry name" value="PYRIDOXINE 5'-PHOSPHATE SYNTHASE"/>
    <property type="match status" value="1"/>
</dbReference>
<reference evidence="6 7" key="1">
    <citation type="journal article" date="2017" name="Arch. Microbiol.">
        <title>Mariprofundus micogutta sp. nov., a novel iron-oxidizing zetaproteobacterium isolated from a deep-sea hydrothermal field at the Bayonnaise knoll of the Izu-Ogasawara arc, and a description of Mariprofundales ord. nov. and Zetaproteobacteria classis nov.</title>
        <authorList>
            <person name="Makita H."/>
            <person name="Tanaka E."/>
            <person name="Mitsunobu S."/>
            <person name="Miyazaki M."/>
            <person name="Nunoura T."/>
            <person name="Uematsu K."/>
            <person name="Takaki Y."/>
            <person name="Nishi S."/>
            <person name="Shimamura S."/>
            <person name="Takai K."/>
        </authorList>
    </citation>
    <scope>NUCLEOTIDE SEQUENCE [LARGE SCALE GENOMIC DNA]</scope>
    <source>
        <strain evidence="6 7">ET2</strain>
    </source>
</reference>
<dbReference type="SUPFAM" id="SSF63892">
    <property type="entry name" value="Pyridoxine 5'-phosphate synthase"/>
    <property type="match status" value="1"/>
</dbReference>
<evidence type="ECO:0000256" key="1">
    <source>
        <dbReference type="ARBA" id="ARBA00022490"/>
    </source>
</evidence>
<dbReference type="GO" id="GO:0008615">
    <property type="term" value="P:pyridoxine biosynthetic process"/>
    <property type="evidence" value="ECO:0007669"/>
    <property type="project" value="UniProtKB-UniRule"/>
</dbReference>
<comment type="caution">
    <text evidence="6">The sequence shown here is derived from an EMBL/GenBank/DDBJ whole genome shotgun (WGS) entry which is preliminary data.</text>
</comment>
<keyword evidence="2 4" id="KW-0808">Transferase</keyword>
<keyword evidence="7" id="KW-1185">Reference proteome</keyword>
<feature type="binding site" evidence="4">
    <location>
        <position position="100"/>
    </location>
    <ligand>
        <name>1-deoxy-D-xylulose 5-phosphate</name>
        <dbReference type="ChEBI" id="CHEBI:57792"/>
    </ligand>
</feature>
<dbReference type="Proteomes" id="UP000231632">
    <property type="component" value="Unassembled WGS sequence"/>
</dbReference>
<gene>
    <name evidence="4" type="primary">pdxJ</name>
    <name evidence="6" type="ORF">MMIC_P1551</name>
</gene>